<organism evidence="5 6">
    <name type="scientific">Levilactobacillus tangyuanensis</name>
    <dbReference type="NCBI Taxonomy" id="2486021"/>
    <lineage>
        <taxon>Bacteria</taxon>
        <taxon>Bacillati</taxon>
        <taxon>Bacillota</taxon>
        <taxon>Bacilli</taxon>
        <taxon>Lactobacillales</taxon>
        <taxon>Lactobacillaceae</taxon>
        <taxon>Levilactobacillus</taxon>
    </lineage>
</organism>
<dbReference type="InterPro" id="IPR027417">
    <property type="entry name" value="P-loop_NTPase"/>
</dbReference>
<dbReference type="PANTHER" id="PTHR10695">
    <property type="entry name" value="DEPHOSPHO-COA KINASE-RELATED"/>
    <property type="match status" value="1"/>
</dbReference>
<keyword evidence="3 5" id="KW-0808">Transferase</keyword>
<comment type="function">
    <text evidence="3">Catalyzes the phosphorylation of the 3'-hydroxyl group of dephosphocoenzyme A to form coenzyme A.</text>
</comment>
<dbReference type="HAMAP" id="MF_00376">
    <property type="entry name" value="Dephospho_CoA_kinase"/>
    <property type="match status" value="1"/>
</dbReference>
<dbReference type="Pfam" id="PF01121">
    <property type="entry name" value="CoaE"/>
    <property type="match status" value="1"/>
</dbReference>
<reference evidence="6" key="1">
    <citation type="journal article" date="2019" name="Int. J. Syst. Evol. Microbiol.">
        <title>The Global Catalogue of Microorganisms (GCM) 10K type strain sequencing project: providing services to taxonomists for standard genome sequencing and annotation.</title>
        <authorList>
            <consortium name="The Broad Institute Genomics Platform"/>
            <consortium name="The Broad Institute Genome Sequencing Center for Infectious Disease"/>
            <person name="Wu L."/>
            <person name="Ma J."/>
        </authorList>
    </citation>
    <scope>NUCLEOTIDE SEQUENCE [LARGE SCALE GENOMIC DNA]</scope>
    <source>
        <strain evidence="6">CCM 8907</strain>
    </source>
</reference>
<comment type="subcellular location">
    <subcellularLocation>
        <location evidence="3">Cytoplasm</location>
    </subcellularLocation>
</comment>
<dbReference type="EMBL" id="JBHSSJ010000016">
    <property type="protein sequence ID" value="MFC6275783.1"/>
    <property type="molecule type" value="Genomic_DNA"/>
</dbReference>
<evidence type="ECO:0000256" key="1">
    <source>
        <dbReference type="ARBA" id="ARBA00022741"/>
    </source>
</evidence>
<dbReference type="PANTHER" id="PTHR10695:SF46">
    <property type="entry name" value="BIFUNCTIONAL COENZYME A SYNTHASE-RELATED"/>
    <property type="match status" value="1"/>
</dbReference>
<keyword evidence="3" id="KW-0963">Cytoplasm</keyword>
<comment type="catalytic activity">
    <reaction evidence="3">
        <text>3'-dephospho-CoA + ATP = ADP + CoA + H(+)</text>
        <dbReference type="Rhea" id="RHEA:18245"/>
        <dbReference type="ChEBI" id="CHEBI:15378"/>
        <dbReference type="ChEBI" id="CHEBI:30616"/>
        <dbReference type="ChEBI" id="CHEBI:57287"/>
        <dbReference type="ChEBI" id="CHEBI:57328"/>
        <dbReference type="ChEBI" id="CHEBI:456216"/>
        <dbReference type="EC" id="2.7.1.24"/>
    </reaction>
</comment>
<dbReference type="Proteomes" id="UP001596191">
    <property type="component" value="Unassembled WGS sequence"/>
</dbReference>
<dbReference type="GO" id="GO:0004140">
    <property type="term" value="F:dephospho-CoA kinase activity"/>
    <property type="evidence" value="ECO:0007669"/>
    <property type="project" value="UniProtKB-EC"/>
</dbReference>
<evidence type="ECO:0000256" key="2">
    <source>
        <dbReference type="ARBA" id="ARBA00022840"/>
    </source>
</evidence>
<feature type="binding site" evidence="3">
    <location>
        <begin position="12"/>
        <end position="17"/>
    </location>
    <ligand>
        <name>ATP</name>
        <dbReference type="ChEBI" id="CHEBI:30616"/>
    </ligand>
</feature>
<dbReference type="EC" id="2.7.1.24" evidence="3 4"/>
<keyword evidence="3 5" id="KW-0418">Kinase</keyword>
<gene>
    <name evidence="3 5" type="primary">coaE</name>
    <name evidence="5" type="ORF">ACFQET_09745</name>
</gene>
<comment type="caution">
    <text evidence="5">The sequence shown here is derived from an EMBL/GenBank/DDBJ whole genome shotgun (WGS) entry which is preliminary data.</text>
</comment>
<evidence type="ECO:0000256" key="3">
    <source>
        <dbReference type="HAMAP-Rule" id="MF_00376"/>
    </source>
</evidence>
<evidence type="ECO:0000256" key="4">
    <source>
        <dbReference type="NCBIfam" id="TIGR00152"/>
    </source>
</evidence>
<evidence type="ECO:0000313" key="6">
    <source>
        <dbReference type="Proteomes" id="UP001596191"/>
    </source>
</evidence>
<dbReference type="CDD" id="cd02022">
    <property type="entry name" value="DPCK"/>
    <property type="match status" value="1"/>
</dbReference>
<dbReference type="SUPFAM" id="SSF52540">
    <property type="entry name" value="P-loop containing nucleoside triphosphate hydrolases"/>
    <property type="match status" value="1"/>
</dbReference>
<keyword evidence="6" id="KW-1185">Reference proteome</keyword>
<proteinExistence type="inferred from homology"/>
<protein>
    <recommendedName>
        <fullName evidence="3 4">Dephospho-CoA kinase</fullName>
        <ecNumber evidence="3 4">2.7.1.24</ecNumber>
    </recommendedName>
    <alternativeName>
        <fullName evidence="3">Dephosphocoenzyme A kinase</fullName>
    </alternativeName>
</protein>
<dbReference type="RefSeq" id="WP_125643042.1">
    <property type="nucleotide sequence ID" value="NZ_JBHSSJ010000016.1"/>
</dbReference>
<keyword evidence="1 3" id="KW-0547">Nucleotide-binding</keyword>
<comment type="similarity">
    <text evidence="3">Belongs to the CoaE family.</text>
</comment>
<keyword evidence="2 3" id="KW-0067">ATP-binding</keyword>
<sequence length="205" mass="22378">MTEVWGLTGGIATGKSTVSGWLKEAGIPVIDADAIAHEVLAPGTAGLKAVVTTFGTEYLQGMALNRRLLGQHVFGDATALKQLEAITTPLIKAEIVRQLDRYRRDRQPLVVIDAPTLYEVGYLVKMVDHVAVVATTATVQLKRLQRRDQLSVGDAKRRMASQWPIDRKVALATVVIDNGGTIAETRAQVVKWLDMTNLGQRNPLK</sequence>
<evidence type="ECO:0000313" key="5">
    <source>
        <dbReference type="EMBL" id="MFC6275783.1"/>
    </source>
</evidence>
<comment type="pathway">
    <text evidence="3">Cofactor biosynthesis; coenzyme A biosynthesis; CoA from (R)-pantothenate: step 5/5.</text>
</comment>
<accession>A0ABW1TSQ1</accession>
<dbReference type="Gene3D" id="3.40.50.300">
    <property type="entry name" value="P-loop containing nucleotide triphosphate hydrolases"/>
    <property type="match status" value="1"/>
</dbReference>
<dbReference type="NCBIfam" id="TIGR00152">
    <property type="entry name" value="dephospho-CoA kinase"/>
    <property type="match status" value="1"/>
</dbReference>
<dbReference type="InterPro" id="IPR001977">
    <property type="entry name" value="Depp_CoAkinase"/>
</dbReference>
<dbReference type="PROSITE" id="PS51219">
    <property type="entry name" value="DPCK"/>
    <property type="match status" value="1"/>
</dbReference>
<name>A0ABW1TSQ1_9LACO</name>
<keyword evidence="3" id="KW-0173">Coenzyme A biosynthesis</keyword>